<dbReference type="PANTHER" id="PTHR23149">
    <property type="entry name" value="G PATCH DOMAIN CONTAINING PROTEIN"/>
    <property type="match status" value="1"/>
</dbReference>
<gene>
    <name evidence="2" type="ORF">Amon01_000381500</name>
</gene>
<evidence type="ECO:0000313" key="2">
    <source>
        <dbReference type="EMBL" id="GMG30075.1"/>
    </source>
</evidence>
<feature type="region of interest" description="Disordered" evidence="1">
    <location>
        <begin position="60"/>
        <end position="84"/>
    </location>
</feature>
<accession>A0A9W6YX59</accession>
<dbReference type="AlphaFoldDB" id="A0A9W6YX59"/>
<keyword evidence="3" id="KW-1185">Reference proteome</keyword>
<dbReference type="PANTHER" id="PTHR23149:SF26">
    <property type="entry name" value="PROTEIN TMA23"/>
    <property type="match status" value="1"/>
</dbReference>
<name>A0A9W6YX59_AMBMO</name>
<evidence type="ECO:0000313" key="3">
    <source>
        <dbReference type="Proteomes" id="UP001165063"/>
    </source>
</evidence>
<feature type="compositionally biased region" description="Low complexity" evidence="1">
    <location>
        <begin position="67"/>
        <end position="77"/>
    </location>
</feature>
<evidence type="ECO:0000256" key="1">
    <source>
        <dbReference type="SAM" id="MobiDB-lite"/>
    </source>
</evidence>
<dbReference type="OrthoDB" id="3366546at2759"/>
<dbReference type="EMBL" id="BSXU01001694">
    <property type="protein sequence ID" value="GMG30075.1"/>
    <property type="molecule type" value="Genomic_DNA"/>
</dbReference>
<dbReference type="Proteomes" id="UP001165063">
    <property type="component" value="Unassembled WGS sequence"/>
</dbReference>
<protein>
    <submittedName>
        <fullName evidence="2">Unnamed protein product</fullName>
    </submittedName>
</protein>
<reference evidence="2" key="1">
    <citation type="submission" date="2023-04" db="EMBL/GenBank/DDBJ databases">
        <title>Ambrosiozyma monospora NBRC 1965.</title>
        <authorList>
            <person name="Ichikawa N."/>
            <person name="Sato H."/>
            <person name="Tonouchi N."/>
        </authorList>
    </citation>
    <scope>NUCLEOTIDE SEQUENCE</scope>
    <source>
        <strain evidence="2">NBRC 1965</strain>
    </source>
</reference>
<dbReference type="InterPro" id="IPR050656">
    <property type="entry name" value="PINX1"/>
</dbReference>
<organism evidence="2 3">
    <name type="scientific">Ambrosiozyma monospora</name>
    <name type="common">Yeast</name>
    <name type="synonym">Endomycopsis monosporus</name>
    <dbReference type="NCBI Taxonomy" id="43982"/>
    <lineage>
        <taxon>Eukaryota</taxon>
        <taxon>Fungi</taxon>
        <taxon>Dikarya</taxon>
        <taxon>Ascomycota</taxon>
        <taxon>Saccharomycotina</taxon>
        <taxon>Pichiomycetes</taxon>
        <taxon>Pichiales</taxon>
        <taxon>Pichiaceae</taxon>
        <taxon>Ambrosiozyma</taxon>
    </lineage>
</organism>
<proteinExistence type="predicted"/>
<comment type="caution">
    <text evidence="2">The sequence shown here is derived from an EMBL/GenBank/DDBJ whole genome shotgun (WGS) entry which is preliminary data.</text>
</comment>
<sequence>MDSKGYLKHYGWQEGQALQKGGLRKPILVKHKYDNKGIGHGSNEAEAWWERVFDGQLKSLSVTPSDSRSGSGTSTPNSGGGISFNQGVVVASGVSKSVSPLYRMFVRGEGLAGTMGTKDVKTVKAIDTTEKTNVNIQETDEQLVFFNLSSDSESESEDEDEEKKK</sequence>